<feature type="region of interest" description="Disordered" evidence="1">
    <location>
        <begin position="1"/>
        <end position="41"/>
    </location>
</feature>
<accession>A0A0C9W161</accession>
<gene>
    <name evidence="2" type="ORF">M422DRAFT_251982</name>
</gene>
<dbReference type="Proteomes" id="UP000054279">
    <property type="component" value="Unassembled WGS sequence"/>
</dbReference>
<dbReference type="AlphaFoldDB" id="A0A0C9W161"/>
<evidence type="ECO:0000313" key="3">
    <source>
        <dbReference type="Proteomes" id="UP000054279"/>
    </source>
</evidence>
<evidence type="ECO:0000256" key="1">
    <source>
        <dbReference type="SAM" id="MobiDB-lite"/>
    </source>
</evidence>
<name>A0A0C9W161_SPHS4</name>
<sequence>MSISLKGKCDSLPNDETGQSLKEAQRSPGDPAEDLSHESPTTSVFEIDHLLMRDPRPVVRSLFQFLSSDEITNLIITRLAMAQTDREPSFLSPPCAQSCRFLSSSTILRISGSSYPLHKC</sequence>
<keyword evidence="3" id="KW-1185">Reference proteome</keyword>
<organism evidence="2 3">
    <name type="scientific">Sphaerobolus stellatus (strain SS14)</name>
    <dbReference type="NCBI Taxonomy" id="990650"/>
    <lineage>
        <taxon>Eukaryota</taxon>
        <taxon>Fungi</taxon>
        <taxon>Dikarya</taxon>
        <taxon>Basidiomycota</taxon>
        <taxon>Agaricomycotina</taxon>
        <taxon>Agaricomycetes</taxon>
        <taxon>Phallomycetidae</taxon>
        <taxon>Geastrales</taxon>
        <taxon>Sphaerobolaceae</taxon>
        <taxon>Sphaerobolus</taxon>
    </lineage>
</organism>
<reference evidence="2 3" key="1">
    <citation type="submission" date="2014-06" db="EMBL/GenBank/DDBJ databases">
        <title>Evolutionary Origins and Diversification of the Mycorrhizal Mutualists.</title>
        <authorList>
            <consortium name="DOE Joint Genome Institute"/>
            <consortium name="Mycorrhizal Genomics Consortium"/>
            <person name="Kohler A."/>
            <person name="Kuo A."/>
            <person name="Nagy L.G."/>
            <person name="Floudas D."/>
            <person name="Copeland A."/>
            <person name="Barry K.W."/>
            <person name="Cichocki N."/>
            <person name="Veneault-Fourrey C."/>
            <person name="LaButti K."/>
            <person name="Lindquist E.A."/>
            <person name="Lipzen A."/>
            <person name="Lundell T."/>
            <person name="Morin E."/>
            <person name="Murat C."/>
            <person name="Riley R."/>
            <person name="Ohm R."/>
            <person name="Sun H."/>
            <person name="Tunlid A."/>
            <person name="Henrissat B."/>
            <person name="Grigoriev I.V."/>
            <person name="Hibbett D.S."/>
            <person name="Martin F."/>
        </authorList>
    </citation>
    <scope>NUCLEOTIDE SEQUENCE [LARGE SCALE GENOMIC DNA]</scope>
    <source>
        <strain evidence="2 3">SS14</strain>
    </source>
</reference>
<proteinExistence type="predicted"/>
<evidence type="ECO:0000313" key="2">
    <source>
        <dbReference type="EMBL" id="KIJ44681.1"/>
    </source>
</evidence>
<dbReference type="HOGENOM" id="CLU_2051158_0_0_1"/>
<dbReference type="EMBL" id="KN837116">
    <property type="protein sequence ID" value="KIJ44681.1"/>
    <property type="molecule type" value="Genomic_DNA"/>
</dbReference>
<protein>
    <submittedName>
        <fullName evidence="2">Uncharacterized protein</fullName>
    </submittedName>
</protein>